<evidence type="ECO:0000313" key="12">
    <source>
        <dbReference type="Proteomes" id="UP001168528"/>
    </source>
</evidence>
<protein>
    <recommendedName>
        <fullName evidence="10">Purine nucleoside phosphorylase</fullName>
    </recommendedName>
</protein>
<evidence type="ECO:0000256" key="1">
    <source>
        <dbReference type="ARBA" id="ARBA00000553"/>
    </source>
</evidence>
<evidence type="ECO:0000256" key="6">
    <source>
        <dbReference type="ARBA" id="ARBA00022833"/>
    </source>
</evidence>
<keyword evidence="12" id="KW-1185">Reference proteome</keyword>
<evidence type="ECO:0000256" key="10">
    <source>
        <dbReference type="RuleBase" id="RU361274"/>
    </source>
</evidence>
<comment type="catalytic activity">
    <reaction evidence="8">
        <text>adenosine + phosphate = alpha-D-ribose 1-phosphate + adenine</text>
        <dbReference type="Rhea" id="RHEA:27642"/>
        <dbReference type="ChEBI" id="CHEBI:16335"/>
        <dbReference type="ChEBI" id="CHEBI:16708"/>
        <dbReference type="ChEBI" id="CHEBI:43474"/>
        <dbReference type="ChEBI" id="CHEBI:57720"/>
        <dbReference type="EC" id="2.4.2.1"/>
    </reaction>
    <physiologicalReaction direction="left-to-right" evidence="8">
        <dbReference type="Rhea" id="RHEA:27643"/>
    </physiologicalReaction>
</comment>
<dbReference type="Proteomes" id="UP001168528">
    <property type="component" value="Unassembled WGS sequence"/>
</dbReference>
<evidence type="ECO:0000256" key="8">
    <source>
        <dbReference type="ARBA" id="ARBA00048968"/>
    </source>
</evidence>
<evidence type="ECO:0000256" key="2">
    <source>
        <dbReference type="ARBA" id="ARBA00007353"/>
    </source>
</evidence>
<comment type="caution">
    <text evidence="11">The sequence shown here is derived from an EMBL/GenBank/DDBJ whole genome shotgun (WGS) entry which is preliminary data.</text>
</comment>
<comment type="catalytic activity">
    <reaction evidence="9">
        <text>S-methyl-5'-thioadenosine + phosphate = 5-(methylsulfanyl)-alpha-D-ribose 1-phosphate + adenine</text>
        <dbReference type="Rhea" id="RHEA:11852"/>
        <dbReference type="ChEBI" id="CHEBI:16708"/>
        <dbReference type="ChEBI" id="CHEBI:17509"/>
        <dbReference type="ChEBI" id="CHEBI:43474"/>
        <dbReference type="ChEBI" id="CHEBI:58533"/>
        <dbReference type="EC" id="2.4.2.28"/>
    </reaction>
    <physiologicalReaction direction="left-to-right" evidence="9">
        <dbReference type="Rhea" id="RHEA:11853"/>
    </physiologicalReaction>
</comment>
<dbReference type="InterPro" id="IPR011324">
    <property type="entry name" value="Cytotoxic_necrot_fac-like_cat"/>
</dbReference>
<dbReference type="EMBL" id="JAUKPO010000009">
    <property type="protein sequence ID" value="MDO1447934.1"/>
    <property type="molecule type" value="Genomic_DNA"/>
</dbReference>
<dbReference type="SUPFAM" id="SSF64438">
    <property type="entry name" value="CNF1/YfiH-like putative cysteine hydrolases"/>
    <property type="match status" value="1"/>
</dbReference>
<dbReference type="PANTHER" id="PTHR30616">
    <property type="entry name" value="UNCHARACTERIZED PROTEIN YFIH"/>
    <property type="match status" value="1"/>
</dbReference>
<sequence>MIQQTTDSLKLWQFHNLSQHKGIKHFISGRSGGVSEGEIGSLNLSFRAGDTRENVQENRSRLAYALGISPEQLFFPAQTHSIHVKKVEPGTQSASLTDTDALVTNSPGQCICVMSADCVPILLYDPVKEAVGAVHAGWRGTVGKIVTATVQAMQQEFGTKPADLIAGIGPSICPEVYQIGEEVIEAVLQTFGKEANLISNQNGEGKGYFNLWEANRIQLLNLGVQPTSIEVAGICTYQQSDQFFSARKSGNRAGRFAAGILICPE</sequence>
<keyword evidence="4" id="KW-0479">Metal-binding</keyword>
<keyword evidence="5" id="KW-0378">Hydrolase</keyword>
<comment type="catalytic activity">
    <reaction evidence="7">
        <text>adenosine + H2O + H(+) = inosine + NH4(+)</text>
        <dbReference type="Rhea" id="RHEA:24408"/>
        <dbReference type="ChEBI" id="CHEBI:15377"/>
        <dbReference type="ChEBI" id="CHEBI:15378"/>
        <dbReference type="ChEBI" id="CHEBI:16335"/>
        <dbReference type="ChEBI" id="CHEBI:17596"/>
        <dbReference type="ChEBI" id="CHEBI:28938"/>
        <dbReference type="EC" id="3.5.4.4"/>
    </reaction>
    <physiologicalReaction direction="left-to-right" evidence="7">
        <dbReference type="Rhea" id="RHEA:24409"/>
    </physiologicalReaction>
</comment>
<dbReference type="InterPro" id="IPR003730">
    <property type="entry name" value="Cu_polyphenol_OxRdtase"/>
</dbReference>
<proteinExistence type="inferred from homology"/>
<evidence type="ECO:0000256" key="3">
    <source>
        <dbReference type="ARBA" id="ARBA00022679"/>
    </source>
</evidence>
<evidence type="ECO:0000313" key="11">
    <source>
        <dbReference type="EMBL" id="MDO1447934.1"/>
    </source>
</evidence>
<keyword evidence="6" id="KW-0862">Zinc</keyword>
<comment type="similarity">
    <text evidence="2 10">Belongs to the purine nucleoside phosphorylase YfiH/LACC1 family.</text>
</comment>
<dbReference type="NCBIfam" id="TIGR00726">
    <property type="entry name" value="peptidoglycan editing factor PgeF"/>
    <property type="match status" value="1"/>
</dbReference>
<organism evidence="11 12">
    <name type="scientific">Rhodocytophaga aerolata</name>
    <dbReference type="NCBI Taxonomy" id="455078"/>
    <lineage>
        <taxon>Bacteria</taxon>
        <taxon>Pseudomonadati</taxon>
        <taxon>Bacteroidota</taxon>
        <taxon>Cytophagia</taxon>
        <taxon>Cytophagales</taxon>
        <taxon>Rhodocytophagaceae</taxon>
        <taxon>Rhodocytophaga</taxon>
    </lineage>
</organism>
<dbReference type="PANTHER" id="PTHR30616:SF2">
    <property type="entry name" value="PURINE NUCLEOSIDE PHOSPHORYLASE LACC1"/>
    <property type="match status" value="1"/>
</dbReference>
<comment type="catalytic activity">
    <reaction evidence="1">
        <text>inosine + phosphate = alpha-D-ribose 1-phosphate + hypoxanthine</text>
        <dbReference type="Rhea" id="RHEA:27646"/>
        <dbReference type="ChEBI" id="CHEBI:17368"/>
        <dbReference type="ChEBI" id="CHEBI:17596"/>
        <dbReference type="ChEBI" id="CHEBI:43474"/>
        <dbReference type="ChEBI" id="CHEBI:57720"/>
        <dbReference type="EC" id="2.4.2.1"/>
    </reaction>
    <physiologicalReaction direction="left-to-right" evidence="1">
        <dbReference type="Rhea" id="RHEA:27647"/>
    </physiologicalReaction>
</comment>
<accession>A0ABT8R7K0</accession>
<reference evidence="11" key="1">
    <citation type="submission" date="2023-07" db="EMBL/GenBank/DDBJ databases">
        <title>The genome sequence of Rhodocytophaga aerolata KACC 12507.</title>
        <authorList>
            <person name="Zhang X."/>
        </authorList>
    </citation>
    <scope>NUCLEOTIDE SEQUENCE</scope>
    <source>
        <strain evidence="11">KACC 12507</strain>
    </source>
</reference>
<evidence type="ECO:0000256" key="4">
    <source>
        <dbReference type="ARBA" id="ARBA00022723"/>
    </source>
</evidence>
<name>A0ABT8R7K0_9BACT</name>
<evidence type="ECO:0000256" key="9">
    <source>
        <dbReference type="ARBA" id="ARBA00049893"/>
    </source>
</evidence>
<keyword evidence="3" id="KW-0808">Transferase</keyword>
<evidence type="ECO:0000256" key="7">
    <source>
        <dbReference type="ARBA" id="ARBA00047989"/>
    </source>
</evidence>
<dbReference type="CDD" id="cd16833">
    <property type="entry name" value="YfiH"/>
    <property type="match status" value="1"/>
</dbReference>
<gene>
    <name evidence="11" type="primary">pgeF</name>
    <name evidence="11" type="ORF">Q0590_16805</name>
</gene>
<dbReference type="InterPro" id="IPR038371">
    <property type="entry name" value="Cu_polyphenol_OxRdtase_sf"/>
</dbReference>
<evidence type="ECO:0000256" key="5">
    <source>
        <dbReference type="ARBA" id="ARBA00022801"/>
    </source>
</evidence>
<dbReference type="RefSeq" id="WP_302038739.1">
    <property type="nucleotide sequence ID" value="NZ_JAUKPO010000009.1"/>
</dbReference>
<dbReference type="Gene3D" id="3.60.140.10">
    <property type="entry name" value="CNF1/YfiH-like putative cysteine hydrolases"/>
    <property type="match status" value="1"/>
</dbReference>
<dbReference type="Pfam" id="PF02578">
    <property type="entry name" value="Cu-oxidase_4"/>
    <property type="match status" value="1"/>
</dbReference>